<keyword evidence="3" id="KW-0964">Secreted</keyword>
<dbReference type="Proteomes" id="UP001367676">
    <property type="component" value="Unassembled WGS sequence"/>
</dbReference>
<comment type="subcellular location">
    <subcellularLocation>
        <location evidence="1">Secreted</location>
    </subcellularLocation>
</comment>
<evidence type="ECO:0000313" key="6">
    <source>
        <dbReference type="Proteomes" id="UP001367676"/>
    </source>
</evidence>
<reference evidence="5 6" key="1">
    <citation type="submission" date="2024-03" db="EMBL/GenBank/DDBJ databases">
        <title>Adaptation during the transition from Ophiocordyceps entomopathogen to insect associate is accompanied by gene loss and intensified selection.</title>
        <authorList>
            <person name="Ward C.M."/>
            <person name="Onetto C.A."/>
            <person name="Borneman A.R."/>
        </authorList>
    </citation>
    <scope>NUCLEOTIDE SEQUENCE [LARGE SCALE GENOMIC DNA]</scope>
    <source>
        <strain evidence="5">AWRI1</strain>
        <tissue evidence="5">Single Adult Female</tissue>
    </source>
</reference>
<keyword evidence="4" id="KW-0732">Signal</keyword>
<dbReference type="PANTHER" id="PTHR10009:SF18">
    <property type="entry name" value="PROTEIN YELLOW-LIKE PROTEIN"/>
    <property type="match status" value="1"/>
</dbReference>
<dbReference type="InterPro" id="IPR011042">
    <property type="entry name" value="6-blade_b-propeller_TolB-like"/>
</dbReference>
<evidence type="ECO:0000256" key="2">
    <source>
        <dbReference type="ARBA" id="ARBA00009127"/>
    </source>
</evidence>
<evidence type="ECO:0000313" key="5">
    <source>
        <dbReference type="EMBL" id="KAK7574211.1"/>
    </source>
</evidence>
<proteinExistence type="inferred from homology"/>
<dbReference type="EMBL" id="JBBCAQ010000037">
    <property type="protein sequence ID" value="KAK7574211.1"/>
    <property type="molecule type" value="Genomic_DNA"/>
</dbReference>
<dbReference type="SUPFAM" id="SSF101898">
    <property type="entry name" value="NHL repeat"/>
    <property type="match status" value="1"/>
</dbReference>
<comment type="similarity">
    <text evidence="2">Belongs to the major royal jelly protein family.</text>
</comment>
<evidence type="ECO:0000256" key="3">
    <source>
        <dbReference type="ARBA" id="ARBA00022525"/>
    </source>
</evidence>
<evidence type="ECO:0000256" key="4">
    <source>
        <dbReference type="SAM" id="SignalP"/>
    </source>
</evidence>
<organism evidence="5 6">
    <name type="scientific">Parthenolecanium corni</name>
    <dbReference type="NCBI Taxonomy" id="536013"/>
    <lineage>
        <taxon>Eukaryota</taxon>
        <taxon>Metazoa</taxon>
        <taxon>Ecdysozoa</taxon>
        <taxon>Arthropoda</taxon>
        <taxon>Hexapoda</taxon>
        <taxon>Insecta</taxon>
        <taxon>Pterygota</taxon>
        <taxon>Neoptera</taxon>
        <taxon>Paraneoptera</taxon>
        <taxon>Hemiptera</taxon>
        <taxon>Sternorrhyncha</taxon>
        <taxon>Coccoidea</taxon>
        <taxon>Coccidae</taxon>
        <taxon>Parthenolecanium</taxon>
    </lineage>
</organism>
<protein>
    <submittedName>
        <fullName evidence="5">Uncharacterized protein</fullName>
    </submittedName>
</protein>
<accession>A0AAN9XY50</accession>
<gene>
    <name evidence="5" type="ORF">V9T40_011402</name>
</gene>
<feature type="signal peptide" evidence="4">
    <location>
        <begin position="1"/>
        <end position="17"/>
    </location>
</feature>
<dbReference type="GO" id="GO:0005576">
    <property type="term" value="C:extracellular region"/>
    <property type="evidence" value="ECO:0007669"/>
    <property type="project" value="UniProtKB-SubCell"/>
</dbReference>
<sequence>MKSVLVALVCFCVLSKAEDKLREIFRWKTIDYEFADEEARNRSIKNGEYVPQNNVPFGVEVWRDKVFVTVPRRNPGVPSTLNYVPLNSNHSSPLLIPYPDWSSNNVSSRFLVSTYRVKADRCDRLWTIDTGSVIDFQGVGERLNPPRIRIFNLQTNSLLLEYTMKAQDYVCDSTHTNIVVDLGSSCDDAFAYVVDPSSHSIFVYSLQANDSWRIQHPYFLPDPLQSDYSMGNLQFQWFDGIFGIALTETNKYGFRNVFAHPMSSLYELITTTQQLRNQSTWRNSRDSFGAFHILGSRDDTFQAASSAYDEKSGVLFYSLVTKNAIGCWNTRKYSFYSGSINDVVASNDETMIYFSDIKVDSSSTLWAISNRLPVILYGKYSPDEYNFRIFSARVQHLIKNTLCEQSRQFWSRKF</sequence>
<evidence type="ECO:0000256" key="1">
    <source>
        <dbReference type="ARBA" id="ARBA00004613"/>
    </source>
</evidence>
<feature type="chain" id="PRO_5043041462" evidence="4">
    <location>
        <begin position="18"/>
        <end position="414"/>
    </location>
</feature>
<dbReference type="Pfam" id="PF03022">
    <property type="entry name" value="MRJP"/>
    <property type="match status" value="1"/>
</dbReference>
<dbReference type="PANTHER" id="PTHR10009">
    <property type="entry name" value="PROTEIN YELLOW-RELATED"/>
    <property type="match status" value="1"/>
</dbReference>
<keyword evidence="6" id="KW-1185">Reference proteome</keyword>
<comment type="caution">
    <text evidence="5">The sequence shown here is derived from an EMBL/GenBank/DDBJ whole genome shotgun (WGS) entry which is preliminary data.</text>
</comment>
<dbReference type="Gene3D" id="2.120.10.30">
    <property type="entry name" value="TolB, C-terminal domain"/>
    <property type="match status" value="1"/>
</dbReference>
<dbReference type="AlphaFoldDB" id="A0AAN9XY50"/>
<dbReference type="PRINTS" id="PR01366">
    <property type="entry name" value="ROYALJELLY"/>
</dbReference>
<dbReference type="InterPro" id="IPR017996">
    <property type="entry name" value="MRJP/yellow-related"/>
</dbReference>
<name>A0AAN9XY50_9HEMI</name>